<dbReference type="KEGG" id="gji:H1R19_16890"/>
<dbReference type="Pfam" id="PF13806">
    <property type="entry name" value="Rieske_2"/>
    <property type="match status" value="1"/>
</dbReference>
<accession>A0A7D7LQ51</accession>
<dbReference type="AlphaFoldDB" id="A0A7D7LQ51"/>
<proteinExistence type="predicted"/>
<dbReference type="InterPro" id="IPR017881">
    <property type="entry name" value="NirD"/>
</dbReference>
<dbReference type="InterPro" id="IPR012748">
    <property type="entry name" value="Rieske-like_NirD"/>
</dbReference>
<evidence type="ECO:0000259" key="4">
    <source>
        <dbReference type="Pfam" id="PF13806"/>
    </source>
</evidence>
<evidence type="ECO:0000256" key="1">
    <source>
        <dbReference type="ARBA" id="ARBA00023002"/>
    </source>
</evidence>
<dbReference type="GO" id="GO:0051537">
    <property type="term" value="F:2 iron, 2 sulfur cluster binding"/>
    <property type="evidence" value="ECO:0007669"/>
    <property type="project" value="InterPro"/>
</dbReference>
<dbReference type="InterPro" id="IPR036922">
    <property type="entry name" value="Rieske_2Fe-2S_sf"/>
</dbReference>
<dbReference type="Gene3D" id="2.102.10.10">
    <property type="entry name" value="Rieske [2Fe-2S] iron-sulphur domain"/>
    <property type="match status" value="1"/>
</dbReference>
<organism evidence="5 6">
    <name type="scientific">Gordonia jinghuaiqii</name>
    <dbReference type="NCBI Taxonomy" id="2758710"/>
    <lineage>
        <taxon>Bacteria</taxon>
        <taxon>Bacillati</taxon>
        <taxon>Actinomycetota</taxon>
        <taxon>Actinomycetes</taxon>
        <taxon>Mycobacteriales</taxon>
        <taxon>Gordoniaceae</taxon>
        <taxon>Gordonia</taxon>
    </lineage>
</organism>
<evidence type="ECO:0000313" key="5">
    <source>
        <dbReference type="EMBL" id="QMT00560.1"/>
    </source>
</evidence>
<feature type="region of interest" description="Disordered" evidence="3">
    <location>
        <begin position="1"/>
        <end position="31"/>
    </location>
</feature>
<dbReference type="PANTHER" id="PTHR40562:SF1">
    <property type="entry name" value="NITRITE REDUCTASE (NADH) SMALL SUBUNIT"/>
    <property type="match status" value="1"/>
</dbReference>
<name>A0A7D7LQ51_9ACTN</name>
<dbReference type="PROSITE" id="PS51300">
    <property type="entry name" value="NIRD"/>
    <property type="match status" value="1"/>
</dbReference>
<dbReference type="SUPFAM" id="SSF50022">
    <property type="entry name" value="ISP domain"/>
    <property type="match status" value="1"/>
</dbReference>
<evidence type="ECO:0000313" key="6">
    <source>
        <dbReference type="Proteomes" id="UP000515663"/>
    </source>
</evidence>
<dbReference type="CDD" id="cd03529">
    <property type="entry name" value="Rieske_NirD"/>
    <property type="match status" value="1"/>
</dbReference>
<dbReference type="Proteomes" id="UP000515663">
    <property type="component" value="Chromosome"/>
</dbReference>
<keyword evidence="6" id="KW-1185">Reference proteome</keyword>
<reference evidence="6" key="1">
    <citation type="submission" date="2020-07" db="EMBL/GenBank/DDBJ databases">
        <title>novel species isolated from the respiratory tract of Marmot.</title>
        <authorList>
            <person name="Zhang G."/>
        </authorList>
    </citation>
    <scope>NUCLEOTIDE SEQUENCE [LARGE SCALE GENOMIC DNA]</scope>
    <source>
        <strain evidence="6">686</strain>
    </source>
</reference>
<feature type="domain" description="Rieske-like [2Fe-2S]" evidence="4">
    <location>
        <begin position="32"/>
        <end position="146"/>
    </location>
</feature>
<dbReference type="GO" id="GO:0008942">
    <property type="term" value="F:nitrite reductase [NAD(P)H] activity"/>
    <property type="evidence" value="ECO:0007669"/>
    <property type="project" value="InterPro"/>
</dbReference>
<dbReference type="GO" id="GO:0042128">
    <property type="term" value="P:nitrate assimilation"/>
    <property type="evidence" value="ECO:0007669"/>
    <property type="project" value="UniProtKB-KW"/>
</dbReference>
<keyword evidence="1" id="KW-0560">Oxidoreductase</keyword>
<evidence type="ECO:0000256" key="3">
    <source>
        <dbReference type="SAM" id="MobiDB-lite"/>
    </source>
</evidence>
<evidence type="ECO:0000256" key="2">
    <source>
        <dbReference type="ARBA" id="ARBA00023063"/>
    </source>
</evidence>
<dbReference type="RefSeq" id="WP_219849634.1">
    <property type="nucleotide sequence ID" value="NZ_CP059491.1"/>
</dbReference>
<dbReference type="EMBL" id="CP059491">
    <property type="protein sequence ID" value="QMT00560.1"/>
    <property type="molecule type" value="Genomic_DNA"/>
</dbReference>
<keyword evidence="2" id="KW-0534">Nitrate assimilation</keyword>
<feature type="compositionally biased region" description="Acidic residues" evidence="3">
    <location>
        <begin position="8"/>
        <end position="19"/>
    </location>
</feature>
<protein>
    <submittedName>
        <fullName evidence="5">Nitrite reductase (NAD(P)H) small subunit</fullName>
    </submittedName>
</protein>
<dbReference type="PANTHER" id="PTHR40562">
    <property type="match status" value="1"/>
</dbReference>
<gene>
    <name evidence="5" type="ORF">H1R19_16890</name>
</gene>
<sequence>MTIAPEETAPEETAPEETAPEGTGSSPVRDGTWVAACPIDDLIVGRGVAVLGPGGVQAALFRLPAAETDREAAPGRSRLYSIGNIDPFGRAAVLSRGLTGDRAGEPTVASPLGKQVFALRTGICLDDESMSVPSYGVRVVNRTVEVFFPA</sequence>